<name>A0A2X4W002_LEDLE</name>
<gene>
    <name evidence="2" type="ORF">NCTC4824_00875</name>
</gene>
<reference evidence="2 3" key="1">
    <citation type="submission" date="2018-06" db="EMBL/GenBank/DDBJ databases">
        <authorList>
            <consortium name="Pathogen Informatics"/>
            <person name="Doyle S."/>
        </authorList>
    </citation>
    <scope>NUCLEOTIDE SEQUENCE [LARGE SCALE GENOMIC DNA]</scope>
    <source>
        <strain evidence="2 3">NCTC4824</strain>
    </source>
</reference>
<dbReference type="Proteomes" id="UP000249134">
    <property type="component" value="Chromosome 1"/>
</dbReference>
<dbReference type="STRING" id="1348624.GCA_001591545_03383"/>
<dbReference type="KEGG" id="blen:NCTC4824_00875"/>
<evidence type="ECO:0000313" key="3">
    <source>
        <dbReference type="Proteomes" id="UP000249134"/>
    </source>
</evidence>
<feature type="transmembrane region" description="Helical" evidence="1">
    <location>
        <begin position="40"/>
        <end position="59"/>
    </location>
</feature>
<evidence type="ECO:0000313" key="2">
    <source>
        <dbReference type="EMBL" id="SQI53408.1"/>
    </source>
</evidence>
<dbReference type="EMBL" id="LS483476">
    <property type="protein sequence ID" value="SQI53408.1"/>
    <property type="molecule type" value="Genomic_DNA"/>
</dbReference>
<feature type="transmembrane region" description="Helical" evidence="1">
    <location>
        <begin position="71"/>
        <end position="90"/>
    </location>
</feature>
<proteinExistence type="predicted"/>
<feature type="transmembrane region" description="Helical" evidence="1">
    <location>
        <begin position="6"/>
        <end position="28"/>
    </location>
</feature>
<evidence type="ECO:0000256" key="1">
    <source>
        <dbReference type="SAM" id="Phobius"/>
    </source>
</evidence>
<organism evidence="2 3">
    <name type="scientific">Lederbergia lenta</name>
    <name type="common">Bacillus lentus</name>
    <dbReference type="NCBI Taxonomy" id="1467"/>
    <lineage>
        <taxon>Bacteria</taxon>
        <taxon>Bacillati</taxon>
        <taxon>Bacillota</taxon>
        <taxon>Bacilli</taxon>
        <taxon>Bacillales</taxon>
        <taxon>Bacillaceae</taxon>
        <taxon>Lederbergia</taxon>
    </lineage>
</organism>
<keyword evidence="3" id="KW-1185">Reference proteome</keyword>
<dbReference type="AlphaFoldDB" id="A0A2X4W002"/>
<sequence>MSDRIWGYLGLFFTITIIIGGLTLAYFGERNQLGMIMESRLIKFSIILYCMLGVFIMVFSEVRKRVEIVNVKTIGITLAIILVIIGYLVLTRL</sequence>
<keyword evidence="1" id="KW-0472">Membrane</keyword>
<keyword evidence="1" id="KW-0812">Transmembrane</keyword>
<protein>
    <submittedName>
        <fullName evidence="2">Uncharacterized protein</fullName>
    </submittedName>
</protein>
<accession>A0A2X4W002</accession>
<dbReference type="RefSeq" id="WP_066144954.1">
    <property type="nucleotide sequence ID" value="NZ_CBCSGM010000007.1"/>
</dbReference>
<keyword evidence="1" id="KW-1133">Transmembrane helix</keyword>